<keyword evidence="1" id="KW-0812">Transmembrane</keyword>
<dbReference type="Proteomes" id="UP000228809">
    <property type="component" value="Unassembled WGS sequence"/>
</dbReference>
<dbReference type="EMBL" id="PFBJ01000007">
    <property type="protein sequence ID" value="PIT91186.1"/>
    <property type="molecule type" value="Genomic_DNA"/>
</dbReference>
<reference evidence="3" key="1">
    <citation type="submission" date="2017-09" db="EMBL/GenBank/DDBJ databases">
        <title>Depth-based differentiation of microbial function through sediment-hosted aquifers and enrichment of novel symbionts in the deep terrestrial subsurface.</title>
        <authorList>
            <person name="Probst A.J."/>
            <person name="Ladd B."/>
            <person name="Jarett J.K."/>
            <person name="Geller-Mcgrath D.E."/>
            <person name="Sieber C.M.K."/>
            <person name="Emerson J.B."/>
            <person name="Anantharaman K."/>
            <person name="Thomas B.C."/>
            <person name="Malmstrom R."/>
            <person name="Stieglmeier M."/>
            <person name="Klingl A."/>
            <person name="Woyke T."/>
            <person name="Ryan C.M."/>
            <person name="Banfield J.F."/>
        </authorList>
    </citation>
    <scope>NUCLEOTIDE SEQUENCE [LARGE SCALE GENOMIC DNA]</scope>
</reference>
<name>A0A2M6WEI0_9BACT</name>
<dbReference type="AlphaFoldDB" id="A0A2M6WEI0"/>
<feature type="transmembrane region" description="Helical" evidence="1">
    <location>
        <begin position="72"/>
        <end position="90"/>
    </location>
</feature>
<accession>A0A2M6WEI0</accession>
<proteinExistence type="predicted"/>
<dbReference type="Pfam" id="PF09997">
    <property type="entry name" value="DUF2238"/>
    <property type="match status" value="1"/>
</dbReference>
<sequence length="133" mass="15368">MHHPLKHPLFKLQFFLLALLAAVHFYALKYFLYWSYLWLDMFMHYLGGLWLGVIALWFFYFYTGAPRNTTHALFIALGMGLGIGGAWEVFEVFAGLPVESNYVLDTAIDMLMDTLGVITAWFCITVVFFKHGQ</sequence>
<protein>
    <recommendedName>
        <fullName evidence="4">VanZ-like domain-containing protein</fullName>
    </recommendedName>
</protein>
<evidence type="ECO:0008006" key="4">
    <source>
        <dbReference type="Google" id="ProtNLM"/>
    </source>
</evidence>
<evidence type="ECO:0000256" key="1">
    <source>
        <dbReference type="SAM" id="Phobius"/>
    </source>
</evidence>
<keyword evidence="1" id="KW-1133">Transmembrane helix</keyword>
<organism evidence="2 3">
    <name type="scientific">Candidatus Kaiserbacteria bacterium CG10_big_fil_rev_8_21_14_0_10_49_17</name>
    <dbReference type="NCBI Taxonomy" id="1974609"/>
    <lineage>
        <taxon>Bacteria</taxon>
        <taxon>Candidatus Kaiseribacteriota</taxon>
    </lineage>
</organism>
<feature type="transmembrane region" description="Helical" evidence="1">
    <location>
        <begin position="42"/>
        <end position="60"/>
    </location>
</feature>
<keyword evidence="1" id="KW-0472">Membrane</keyword>
<feature type="transmembrane region" description="Helical" evidence="1">
    <location>
        <begin position="110"/>
        <end position="129"/>
    </location>
</feature>
<dbReference type="InterPro" id="IPR014509">
    <property type="entry name" value="YjdF-like"/>
</dbReference>
<gene>
    <name evidence="2" type="ORF">COU17_01610</name>
</gene>
<evidence type="ECO:0000313" key="3">
    <source>
        <dbReference type="Proteomes" id="UP000228809"/>
    </source>
</evidence>
<comment type="caution">
    <text evidence="2">The sequence shown here is derived from an EMBL/GenBank/DDBJ whole genome shotgun (WGS) entry which is preliminary data.</text>
</comment>
<feature type="transmembrane region" description="Helical" evidence="1">
    <location>
        <begin position="12"/>
        <end position="36"/>
    </location>
</feature>
<evidence type="ECO:0000313" key="2">
    <source>
        <dbReference type="EMBL" id="PIT91186.1"/>
    </source>
</evidence>